<feature type="signal peptide" evidence="6">
    <location>
        <begin position="1"/>
        <end position="18"/>
    </location>
</feature>
<name>A0A8D8E7Q6_CULPI</name>
<dbReference type="SMART" id="SM00494">
    <property type="entry name" value="ChtBD2"/>
    <property type="match status" value="4"/>
</dbReference>
<keyword evidence="1" id="KW-0147">Chitin-binding</keyword>
<evidence type="ECO:0000256" key="6">
    <source>
        <dbReference type="SAM" id="SignalP"/>
    </source>
</evidence>
<reference evidence="8" key="1">
    <citation type="submission" date="2021-05" db="EMBL/GenBank/DDBJ databases">
        <authorList>
            <person name="Alioto T."/>
            <person name="Alioto T."/>
            <person name="Gomez Garrido J."/>
        </authorList>
    </citation>
    <scope>NUCLEOTIDE SEQUENCE</scope>
</reference>
<dbReference type="GO" id="GO:0008061">
    <property type="term" value="F:chitin binding"/>
    <property type="evidence" value="ECO:0007669"/>
    <property type="project" value="UniProtKB-KW"/>
</dbReference>
<dbReference type="GO" id="GO:0005576">
    <property type="term" value="C:extracellular region"/>
    <property type="evidence" value="ECO:0007669"/>
    <property type="project" value="InterPro"/>
</dbReference>
<dbReference type="Gene3D" id="2.170.140.10">
    <property type="entry name" value="Chitin binding domain"/>
    <property type="match status" value="4"/>
</dbReference>
<dbReference type="EMBL" id="HBUE01293981">
    <property type="protein sequence ID" value="CAG6575377.1"/>
    <property type="molecule type" value="Transcribed_RNA"/>
</dbReference>
<evidence type="ECO:0000256" key="1">
    <source>
        <dbReference type="ARBA" id="ARBA00022669"/>
    </source>
</evidence>
<dbReference type="EMBL" id="HBUE01188182">
    <property type="protein sequence ID" value="CAG6523702.1"/>
    <property type="molecule type" value="Transcribed_RNA"/>
</dbReference>
<dbReference type="PANTHER" id="PTHR23301">
    <property type="entry name" value="CHITIN BINDING PERITROPHIN-A"/>
    <property type="match status" value="1"/>
</dbReference>
<evidence type="ECO:0000259" key="7">
    <source>
        <dbReference type="PROSITE" id="PS50940"/>
    </source>
</evidence>
<evidence type="ECO:0000256" key="3">
    <source>
        <dbReference type="ARBA" id="ARBA00022737"/>
    </source>
</evidence>
<protein>
    <submittedName>
        <fullName evidence="8">Peritrophin-1</fullName>
    </submittedName>
</protein>
<evidence type="ECO:0000256" key="5">
    <source>
        <dbReference type="ARBA" id="ARBA00023180"/>
    </source>
</evidence>
<dbReference type="InterPro" id="IPR036508">
    <property type="entry name" value="Chitin-bd_dom_sf"/>
</dbReference>
<dbReference type="InterPro" id="IPR051940">
    <property type="entry name" value="Chitin_bind-dev_reg"/>
</dbReference>
<keyword evidence="4" id="KW-1015">Disulfide bond</keyword>
<dbReference type="InterPro" id="IPR002557">
    <property type="entry name" value="Chitin-bd_dom"/>
</dbReference>
<dbReference type="SUPFAM" id="SSF57625">
    <property type="entry name" value="Invertebrate chitin-binding proteins"/>
    <property type="match status" value="4"/>
</dbReference>
<sequence length="329" mass="36340">MKAHLFSLIVLATCYCSASDLICPEQFDPQNPTFFPHSDCTKYYVCNWQTPLERSCPEGLHWNPQANYCDYPVQAGCVAGPVVTPTTPAAPSTAKPVERCPEEFNPDHQPNYLPHEDCTKYYICSWGGAAIEQDCPAGLHWSQVNRYCDYPGQVECSAAVSPSTAAPAASSTTPSADCPEVYDQSHQVYFPHVDCTKYYICTYEGAKLEQNCPPGLHWSEVNNYCDHPDRAQCKVAAGGSTQTSVTSSEEVTSEVTATQNPSVECPFGNDQDVPVFLPHESDCTKYYVCDNGRPIQLTCPAGLFWNAIETTCDNPQQSGCVQRLLLRLW</sequence>
<evidence type="ECO:0000313" key="8">
    <source>
        <dbReference type="EMBL" id="CAG6523702.1"/>
    </source>
</evidence>
<dbReference type="Pfam" id="PF01607">
    <property type="entry name" value="CBM_14"/>
    <property type="match status" value="4"/>
</dbReference>
<proteinExistence type="predicted"/>
<evidence type="ECO:0000256" key="2">
    <source>
        <dbReference type="ARBA" id="ARBA00022729"/>
    </source>
</evidence>
<evidence type="ECO:0000256" key="4">
    <source>
        <dbReference type="ARBA" id="ARBA00023157"/>
    </source>
</evidence>
<keyword evidence="5" id="KW-0325">Glycoprotein</keyword>
<dbReference type="PROSITE" id="PS50940">
    <property type="entry name" value="CHIT_BIND_II"/>
    <property type="match status" value="4"/>
</dbReference>
<accession>A0A8D8E7Q6</accession>
<feature type="domain" description="Chitin-binding type-2" evidence="7">
    <location>
        <begin position="262"/>
        <end position="322"/>
    </location>
</feature>
<feature type="chain" id="PRO_5036260651" evidence="6">
    <location>
        <begin position="19"/>
        <end position="329"/>
    </location>
</feature>
<dbReference type="AlphaFoldDB" id="A0A8D8E7Q6"/>
<organism evidence="8">
    <name type="scientific">Culex pipiens</name>
    <name type="common">House mosquito</name>
    <dbReference type="NCBI Taxonomy" id="7175"/>
    <lineage>
        <taxon>Eukaryota</taxon>
        <taxon>Metazoa</taxon>
        <taxon>Ecdysozoa</taxon>
        <taxon>Arthropoda</taxon>
        <taxon>Hexapoda</taxon>
        <taxon>Insecta</taxon>
        <taxon>Pterygota</taxon>
        <taxon>Neoptera</taxon>
        <taxon>Endopterygota</taxon>
        <taxon>Diptera</taxon>
        <taxon>Nematocera</taxon>
        <taxon>Culicoidea</taxon>
        <taxon>Culicidae</taxon>
        <taxon>Culicinae</taxon>
        <taxon>Culicini</taxon>
        <taxon>Culex</taxon>
        <taxon>Culex</taxon>
    </lineage>
</organism>
<feature type="domain" description="Chitin-binding type-2" evidence="7">
    <location>
        <begin position="97"/>
        <end position="158"/>
    </location>
</feature>
<keyword evidence="3" id="KW-0677">Repeat</keyword>
<feature type="domain" description="Chitin-binding type-2" evidence="7">
    <location>
        <begin position="175"/>
        <end position="235"/>
    </location>
</feature>
<dbReference type="PANTHER" id="PTHR23301:SF0">
    <property type="entry name" value="CHITIN-BINDING TYPE-2 DOMAIN-CONTAINING PROTEIN-RELATED"/>
    <property type="match status" value="1"/>
</dbReference>
<keyword evidence="2 6" id="KW-0732">Signal</keyword>
<feature type="domain" description="Chitin-binding type-2" evidence="7">
    <location>
        <begin position="20"/>
        <end position="79"/>
    </location>
</feature>